<dbReference type="SUPFAM" id="SSF48452">
    <property type="entry name" value="TPR-like"/>
    <property type="match status" value="1"/>
</dbReference>
<evidence type="ECO:0000256" key="1">
    <source>
        <dbReference type="SAM" id="SignalP"/>
    </source>
</evidence>
<dbReference type="OrthoDB" id="5870895at2"/>
<gene>
    <name evidence="2" type="ORF">ABT56_18455</name>
</gene>
<dbReference type="InterPro" id="IPR019734">
    <property type="entry name" value="TPR_rpt"/>
</dbReference>
<evidence type="ECO:0008006" key="4">
    <source>
        <dbReference type="Google" id="ProtNLM"/>
    </source>
</evidence>
<evidence type="ECO:0000313" key="3">
    <source>
        <dbReference type="Proteomes" id="UP000036097"/>
    </source>
</evidence>
<keyword evidence="1" id="KW-0732">Signal</keyword>
<organism evidence="2 3">
    <name type="scientific">Photobacterium aquae</name>
    <dbReference type="NCBI Taxonomy" id="1195763"/>
    <lineage>
        <taxon>Bacteria</taxon>
        <taxon>Pseudomonadati</taxon>
        <taxon>Pseudomonadota</taxon>
        <taxon>Gammaproteobacteria</taxon>
        <taxon>Vibrionales</taxon>
        <taxon>Vibrionaceae</taxon>
        <taxon>Photobacterium</taxon>
    </lineage>
</organism>
<dbReference type="AlphaFoldDB" id="A0A0J1GVV9"/>
<dbReference type="STRING" id="1195763.ABT56_18455"/>
<dbReference type="Gene3D" id="1.25.40.10">
    <property type="entry name" value="Tetratricopeptide repeat domain"/>
    <property type="match status" value="1"/>
</dbReference>
<comment type="caution">
    <text evidence="2">The sequence shown here is derived from an EMBL/GenBank/DDBJ whole genome shotgun (WGS) entry which is preliminary data.</text>
</comment>
<evidence type="ECO:0000313" key="2">
    <source>
        <dbReference type="EMBL" id="KLV03584.1"/>
    </source>
</evidence>
<reference evidence="2 3" key="1">
    <citation type="submission" date="2015-05" db="EMBL/GenBank/DDBJ databases">
        <title>Photobacterium galathea sp. nov.</title>
        <authorList>
            <person name="Machado H."/>
            <person name="Gram L."/>
        </authorList>
    </citation>
    <scope>NUCLEOTIDE SEQUENCE [LARGE SCALE GENOMIC DNA]</scope>
    <source>
        <strain evidence="2 3">CGMCC 1.12159</strain>
    </source>
</reference>
<feature type="signal peptide" evidence="1">
    <location>
        <begin position="1"/>
        <end position="16"/>
    </location>
</feature>
<dbReference type="RefSeq" id="WP_047880383.1">
    <property type="nucleotide sequence ID" value="NZ_LDOT01000030.1"/>
</dbReference>
<protein>
    <recommendedName>
        <fullName evidence="4">Tetratricopeptide repeat protein</fullName>
    </recommendedName>
</protein>
<dbReference type="EMBL" id="LDOT01000030">
    <property type="protein sequence ID" value="KLV03584.1"/>
    <property type="molecule type" value="Genomic_DNA"/>
</dbReference>
<keyword evidence="3" id="KW-1185">Reference proteome</keyword>
<dbReference type="PATRIC" id="fig|1195763.3.peg.3943"/>
<name>A0A0J1GVV9_9GAMM</name>
<feature type="chain" id="PRO_5005251966" description="Tetratricopeptide repeat protein" evidence="1">
    <location>
        <begin position="17"/>
        <end position="483"/>
    </location>
</feature>
<proteinExistence type="predicted"/>
<sequence>MKLSLLPLLLAAPVLANEQGHVQLLESQVSVKINPPQTYSGYDESPIWEILEKEGWQAAQQAASSQNISDNLNGEISYQAALSQLNQAVESRNTPQARALLASNPQWSNCERIQWAWLDLQFETQSGYGPKAKQKLTALLQNCPQHALATTQKTLAWTQSRHGTDILARYRNSSGFDSNAYSKLTYQVNLNQLGKRRLSSQQTQQASQQISTIKDAKGAELLGWQYLRQKQPAKALSWFNQSINWSSQPSRKQIEGKILSLQRMGQTDDAEQLKSKWSKRYPALTKLNQSQGSPALAKACKNDPQSCLKLLDKLPSLTPQQQALAGWQWYKLDRPMTATRAFVKALKTLPKNDKDYTNTQYGYTLALNKAGFEQRAEYLAYNLPDPSQRMLYTKQREAKAILNAYELQDYAYVIDKTNQFEMNYGKDVGMAEIKGWAYYNQKQTTKAVETFRELADAYPHDETFSDALKTAECAQKKSYKHCW</sequence>
<dbReference type="Pfam" id="PF13174">
    <property type="entry name" value="TPR_6"/>
    <property type="match status" value="1"/>
</dbReference>
<dbReference type="Proteomes" id="UP000036097">
    <property type="component" value="Unassembled WGS sequence"/>
</dbReference>
<accession>A0A0J1GVV9</accession>
<dbReference type="InterPro" id="IPR011990">
    <property type="entry name" value="TPR-like_helical_dom_sf"/>
</dbReference>